<comment type="similarity">
    <text evidence="2">Belongs to the glycosyl hydrolase 38 family.</text>
</comment>
<proteinExistence type="inferred from homology"/>
<dbReference type="InterPro" id="IPR027291">
    <property type="entry name" value="Glyco_hydro_38_N_sf"/>
</dbReference>
<dbReference type="Proteomes" id="UP000046393">
    <property type="component" value="Unplaced"/>
</dbReference>
<dbReference type="GO" id="GO:0004572">
    <property type="term" value="F:mannosyl-oligosaccharide 1,3-1,6-alpha-mannosidase activity"/>
    <property type="evidence" value="ECO:0007669"/>
    <property type="project" value="UniProtKB-EC"/>
</dbReference>
<dbReference type="SUPFAM" id="SSF74650">
    <property type="entry name" value="Galactose mutarotase-like"/>
    <property type="match status" value="1"/>
</dbReference>
<dbReference type="WBParaSite" id="SMUV_0000052801-mRNA-1">
    <property type="protein sequence ID" value="SMUV_0000052801-mRNA-1"/>
    <property type="gene ID" value="SMUV_0000052801"/>
</dbReference>
<comment type="catalytic activity">
    <reaction evidence="10">
        <text>N(4)-{beta-D-GlcNAc-(1-&gt;2)-alpha-D-Man-(1-&gt;3)-[alpha-D-Man-(1-&gt;3)-[alpha-D-Man-(1-&gt;6)]-alpha-D-Man-(1-&gt;6)]-beta-D-Man-(1-&gt;4)-beta-D-GlcNAc-(1-&gt;4)-beta-D-GlcNAc}-L-asparaginyl-[protein] + 2 H2O = 2 alpha-D-mannopyranose + an N(4)-{beta-D-GlcNAc-(1-&gt;2)-alpha-D-Man-(1-&gt;3)-[alpha-D-Man-(1-&gt;6)]-beta-D-Man-(1-&gt;4)-beta-D-GlcNAc-(1-&gt;4)-beta-D-GlcNAc}-L-asparaginyl-[protein]</text>
        <dbReference type="Rhea" id="RHEA:56052"/>
        <dbReference type="Rhea" id="RHEA-COMP:14368"/>
        <dbReference type="Rhea" id="RHEA-COMP:14369"/>
        <dbReference type="ChEBI" id="CHEBI:15377"/>
        <dbReference type="ChEBI" id="CHEBI:28729"/>
        <dbReference type="ChEBI" id="CHEBI:60615"/>
        <dbReference type="ChEBI" id="CHEBI:60625"/>
        <dbReference type="EC" id="3.2.1.114"/>
    </reaction>
</comment>
<evidence type="ECO:0000256" key="10">
    <source>
        <dbReference type="ARBA" id="ARBA00093232"/>
    </source>
</evidence>
<evidence type="ECO:0000256" key="3">
    <source>
        <dbReference type="ARBA" id="ARBA00022723"/>
    </source>
</evidence>
<dbReference type="GO" id="GO:0006491">
    <property type="term" value="P:N-glycan processing"/>
    <property type="evidence" value="ECO:0007669"/>
    <property type="project" value="TreeGrafter"/>
</dbReference>
<accession>A0A0N5A8W6</accession>
<keyword evidence="5" id="KW-0862">Zinc</keyword>
<evidence type="ECO:0000256" key="4">
    <source>
        <dbReference type="ARBA" id="ARBA00022801"/>
    </source>
</evidence>
<dbReference type="InterPro" id="IPR000602">
    <property type="entry name" value="Glyco_hydro_38_N"/>
</dbReference>
<evidence type="ECO:0000256" key="9">
    <source>
        <dbReference type="ARBA" id="ARBA00083602"/>
    </source>
</evidence>
<keyword evidence="3" id="KW-0479">Metal-binding</keyword>
<dbReference type="Pfam" id="PF01074">
    <property type="entry name" value="Glyco_hydro_38N"/>
    <property type="match status" value="1"/>
</dbReference>
<protein>
    <recommendedName>
        <fullName evidence="8">mannosyl-oligosaccharide 1,3-1,6-alpha-mannosidase</fullName>
        <ecNumber evidence="8">3.2.1.114</ecNumber>
    </recommendedName>
    <alternativeName>
        <fullName evidence="9">Mannosyl-oligosaccharide 1,3-1,6-alpha-mannosidase</fullName>
    </alternativeName>
</protein>
<dbReference type="GO" id="GO:0000139">
    <property type="term" value="C:Golgi membrane"/>
    <property type="evidence" value="ECO:0007669"/>
    <property type="project" value="TreeGrafter"/>
</dbReference>
<comment type="function">
    <text evidence="7">Catalyzes the first committed step in the biosynthesis of complex N-glycans. It controls conversion of high mannose to complex N-glycans; the final hydrolytic step in the N-glycan maturation pathway.</text>
</comment>
<evidence type="ECO:0000256" key="7">
    <source>
        <dbReference type="ARBA" id="ARBA00059516"/>
    </source>
</evidence>
<keyword evidence="12" id="KW-1185">Reference proteome</keyword>
<feature type="domain" description="Glycoside hydrolase family 38 central" evidence="11">
    <location>
        <begin position="351"/>
        <end position="432"/>
    </location>
</feature>
<dbReference type="Gene3D" id="2.70.98.30">
    <property type="entry name" value="Golgi alpha-mannosidase II, domain 4"/>
    <property type="match status" value="1"/>
</dbReference>
<dbReference type="SMART" id="SM00872">
    <property type="entry name" value="Alpha-mann_mid"/>
    <property type="match status" value="1"/>
</dbReference>
<dbReference type="GO" id="GO:0006013">
    <property type="term" value="P:mannose metabolic process"/>
    <property type="evidence" value="ECO:0007669"/>
    <property type="project" value="InterPro"/>
</dbReference>
<dbReference type="FunFam" id="3.20.110.10:FF:000010">
    <property type="entry name" value="Alpha-mannosidase"/>
    <property type="match status" value="1"/>
</dbReference>
<keyword evidence="4" id="KW-0378">Hydrolase</keyword>
<keyword evidence="6" id="KW-0326">Glycosidase</keyword>
<dbReference type="SUPFAM" id="SSF88688">
    <property type="entry name" value="Families 57/38 glycoside transferase middle domain"/>
    <property type="match status" value="1"/>
</dbReference>
<dbReference type="InterPro" id="IPR011013">
    <property type="entry name" value="Gal_mutarotase_sf_dom"/>
</dbReference>
<evidence type="ECO:0000313" key="13">
    <source>
        <dbReference type="WBParaSite" id="SMUV_0000052801-mRNA-1"/>
    </source>
</evidence>
<dbReference type="PANTHER" id="PTHR11607:SF71">
    <property type="entry name" value="ALPHA-MANNOSIDASE"/>
    <property type="match status" value="1"/>
</dbReference>
<dbReference type="InterPro" id="IPR015341">
    <property type="entry name" value="Glyco_hydro_38_cen"/>
</dbReference>
<dbReference type="SUPFAM" id="SSF88713">
    <property type="entry name" value="Glycoside hydrolase/deacetylase"/>
    <property type="match status" value="1"/>
</dbReference>
<dbReference type="GO" id="GO:0030246">
    <property type="term" value="F:carbohydrate binding"/>
    <property type="evidence" value="ECO:0007669"/>
    <property type="project" value="InterPro"/>
</dbReference>
<dbReference type="Pfam" id="PF07748">
    <property type="entry name" value="Glyco_hydro_38C"/>
    <property type="match status" value="1"/>
</dbReference>
<sequence>MKHVVASIGQTSNAPAREKPNVPKLQVFFLPMTHVDPGWLKTFDEYCPSTNAILDNMHQFLKEHPKMRFMWCEISFFEVWWSKVNETVKSDIKKMISNGQLEIASGSWVMSDEANPYFGSSVDNIIEGQQFVLNELGVKPTVIWSNDPFGYGPTIPYLFKKTGIRRAVINRIHHKIKQYLQSKRAIPFIWKQHFDSSNKSDVLTQVLPYTHYDILNSCGPARSVCCQFDFKRMTHFSCPGSKPVPITNENKAAKAALLKQQLVTMSKLYESNVLLVVWGDDFRYDMLQEWYQHYDNLMPLFEQLNTENDIEVRFGTFNDYFNALEKFYASKSLKPATVSGDFFPYQCALGDYWTGYYTTRPFFKKLERQLHAMIYAADLMMLSSAPVLSDSVRLGNQKLLITSRRNLALFQHHDAITGTSKKHVMQDYATRLHSSMVAVNEVFEKTLNLVFNSSFQMLVFSDVEDEFLNVDLRIDIRQFCDLQLVTTFNTSLDPLTTQAFTDSNGMQLIKREYHSTLDAAANYYPMPTVFMLQDQNTRLSIVSNLEHGARVYGSTGAEIMLDRVMCRDDGKGLGSDTDSIPNDILPVAMEFTIVVESMANSTLVSTLQNLKQSSLSLPFDVQIVSSRSLPQNANRQLLVLHRLGTDCSSAKKLNSSALSLEVC</sequence>
<dbReference type="GO" id="GO:0046872">
    <property type="term" value="F:metal ion binding"/>
    <property type="evidence" value="ECO:0007669"/>
    <property type="project" value="UniProtKB-KW"/>
</dbReference>
<dbReference type="EC" id="3.2.1.114" evidence="8"/>
<evidence type="ECO:0000256" key="2">
    <source>
        <dbReference type="ARBA" id="ARBA00009792"/>
    </source>
</evidence>
<dbReference type="Gene3D" id="3.20.110.10">
    <property type="entry name" value="Glycoside hydrolase 38, N terminal domain"/>
    <property type="match status" value="1"/>
</dbReference>
<name>A0A0N5A8W6_9BILA</name>
<evidence type="ECO:0000259" key="11">
    <source>
        <dbReference type="SMART" id="SM00872"/>
    </source>
</evidence>
<reference evidence="13" key="1">
    <citation type="submission" date="2017-02" db="UniProtKB">
        <authorList>
            <consortium name="WormBaseParasite"/>
        </authorList>
    </citation>
    <scope>IDENTIFICATION</scope>
</reference>
<evidence type="ECO:0000313" key="12">
    <source>
        <dbReference type="Proteomes" id="UP000046393"/>
    </source>
</evidence>
<evidence type="ECO:0000256" key="1">
    <source>
        <dbReference type="ARBA" id="ARBA00001947"/>
    </source>
</evidence>
<evidence type="ECO:0000256" key="6">
    <source>
        <dbReference type="ARBA" id="ARBA00023295"/>
    </source>
</evidence>
<dbReference type="PANTHER" id="PTHR11607">
    <property type="entry name" value="ALPHA-MANNOSIDASE"/>
    <property type="match status" value="1"/>
</dbReference>
<dbReference type="Pfam" id="PF09261">
    <property type="entry name" value="Alpha-mann_mid"/>
    <property type="match status" value="1"/>
</dbReference>
<dbReference type="InterPro" id="IPR050843">
    <property type="entry name" value="Glycosyl_Hydrlase_38"/>
</dbReference>
<dbReference type="FunFam" id="1.20.1270.50:FF:000001">
    <property type="entry name" value="Alpha-mannosidase"/>
    <property type="match status" value="1"/>
</dbReference>
<comment type="cofactor">
    <cofactor evidence="1">
        <name>Zn(2+)</name>
        <dbReference type="ChEBI" id="CHEBI:29105"/>
    </cofactor>
</comment>
<organism evidence="12 13">
    <name type="scientific">Syphacia muris</name>
    <dbReference type="NCBI Taxonomy" id="451379"/>
    <lineage>
        <taxon>Eukaryota</taxon>
        <taxon>Metazoa</taxon>
        <taxon>Ecdysozoa</taxon>
        <taxon>Nematoda</taxon>
        <taxon>Chromadorea</taxon>
        <taxon>Rhabditida</taxon>
        <taxon>Spirurina</taxon>
        <taxon>Oxyuridomorpha</taxon>
        <taxon>Oxyuroidea</taxon>
        <taxon>Oxyuridae</taxon>
        <taxon>Syphacia</taxon>
    </lineage>
</organism>
<dbReference type="STRING" id="451379.A0A0N5A8W6"/>
<dbReference type="InterPro" id="IPR011682">
    <property type="entry name" value="Glyco_hydro_38_C"/>
</dbReference>
<dbReference type="InterPro" id="IPR028995">
    <property type="entry name" value="Glyco_hydro_57/38_cen_sf"/>
</dbReference>
<evidence type="ECO:0000256" key="8">
    <source>
        <dbReference type="ARBA" id="ARBA00066412"/>
    </source>
</evidence>
<evidence type="ECO:0000256" key="5">
    <source>
        <dbReference type="ARBA" id="ARBA00022833"/>
    </source>
</evidence>
<dbReference type="AlphaFoldDB" id="A0A0N5A8W6"/>
<dbReference type="InterPro" id="IPR011330">
    <property type="entry name" value="Glyco_hydro/deAcase_b/a-brl"/>
</dbReference>